<protein>
    <submittedName>
        <fullName evidence="2">Uncharacterized protein</fullName>
    </submittedName>
</protein>
<gene>
    <name evidence="2" type="ORF">CCHR01_19066</name>
</gene>
<feature type="compositionally biased region" description="Pro residues" evidence="1">
    <location>
        <begin position="101"/>
        <end position="114"/>
    </location>
</feature>
<evidence type="ECO:0000313" key="3">
    <source>
        <dbReference type="Proteomes" id="UP001243330"/>
    </source>
</evidence>
<dbReference type="AlphaFoldDB" id="A0AAD8ZZL7"/>
<evidence type="ECO:0000313" key="2">
    <source>
        <dbReference type="EMBL" id="KAK1838314.1"/>
    </source>
</evidence>
<feature type="compositionally biased region" description="Polar residues" evidence="1">
    <location>
        <begin position="17"/>
        <end position="26"/>
    </location>
</feature>
<accession>A0AAD8ZZL7</accession>
<feature type="region of interest" description="Disordered" evidence="1">
    <location>
        <begin position="1"/>
        <end position="31"/>
    </location>
</feature>
<keyword evidence="3" id="KW-1185">Reference proteome</keyword>
<name>A0AAD8ZZL7_9PEZI</name>
<organism evidence="2 3">
    <name type="scientific">Colletotrichum chrysophilum</name>
    <dbReference type="NCBI Taxonomy" id="1836956"/>
    <lineage>
        <taxon>Eukaryota</taxon>
        <taxon>Fungi</taxon>
        <taxon>Dikarya</taxon>
        <taxon>Ascomycota</taxon>
        <taxon>Pezizomycotina</taxon>
        <taxon>Sordariomycetes</taxon>
        <taxon>Hypocreomycetidae</taxon>
        <taxon>Glomerellales</taxon>
        <taxon>Glomerellaceae</taxon>
        <taxon>Colletotrichum</taxon>
        <taxon>Colletotrichum gloeosporioides species complex</taxon>
    </lineage>
</organism>
<evidence type="ECO:0000256" key="1">
    <source>
        <dbReference type="SAM" id="MobiDB-lite"/>
    </source>
</evidence>
<feature type="compositionally biased region" description="Basic and acidic residues" evidence="1">
    <location>
        <begin position="123"/>
        <end position="138"/>
    </location>
</feature>
<sequence length="267" mass="29466">MEYGSALRIGELPPFQPNETRTNIPRQTDHAPRNLQHKSVRCCCGSKTSSFGLALSSPCSNHQLFSPLLLSCRLIAGRISRGTPCFTCPFSSSSDHASQYPPKPPSSSPPPLPLPAYAASTSHCEDGPRKPDDDGTLHGRTRDIGRCWRANAGVSPISYLLLRYSFRPLFHRLLRPLHSAPWLPFFNDTAPRHALHFRCTLEIGIPPNFSGPLSTDARSEAGKPRAPRSDMTAVVPRVIHWTCCIPWADARKCSKMMITETPLSSLT</sequence>
<dbReference type="Proteomes" id="UP001243330">
    <property type="component" value="Unassembled WGS sequence"/>
</dbReference>
<proteinExistence type="predicted"/>
<reference evidence="2" key="1">
    <citation type="submission" date="2023-01" db="EMBL/GenBank/DDBJ databases">
        <title>Colletotrichum chrysophilum M932 genome sequence.</title>
        <authorList>
            <person name="Baroncelli R."/>
        </authorList>
    </citation>
    <scope>NUCLEOTIDE SEQUENCE</scope>
    <source>
        <strain evidence="2">M932</strain>
    </source>
</reference>
<dbReference type="EMBL" id="JAQOWY010000856">
    <property type="protein sequence ID" value="KAK1838314.1"/>
    <property type="molecule type" value="Genomic_DNA"/>
</dbReference>
<feature type="region of interest" description="Disordered" evidence="1">
    <location>
        <begin position="97"/>
        <end position="138"/>
    </location>
</feature>
<comment type="caution">
    <text evidence="2">The sequence shown here is derived from an EMBL/GenBank/DDBJ whole genome shotgun (WGS) entry which is preliminary data.</text>
</comment>